<name>A0A178VJM4_ARATH</name>
<dbReference type="EMBL" id="LUHQ01000003">
    <property type="protein sequence ID" value="OAP06026.1"/>
    <property type="molecule type" value="Genomic_DNA"/>
</dbReference>
<gene>
    <name evidence="1" type="ordered locus">AXX17_At3g49650</name>
</gene>
<organism evidence="1 2">
    <name type="scientific">Arabidopsis thaliana</name>
    <name type="common">Mouse-ear cress</name>
    <dbReference type="NCBI Taxonomy" id="3702"/>
    <lineage>
        <taxon>Eukaryota</taxon>
        <taxon>Viridiplantae</taxon>
        <taxon>Streptophyta</taxon>
        <taxon>Embryophyta</taxon>
        <taxon>Tracheophyta</taxon>
        <taxon>Spermatophyta</taxon>
        <taxon>Magnoliopsida</taxon>
        <taxon>eudicotyledons</taxon>
        <taxon>Gunneridae</taxon>
        <taxon>Pentapetalae</taxon>
        <taxon>rosids</taxon>
        <taxon>malvids</taxon>
        <taxon>Brassicales</taxon>
        <taxon>Brassicaceae</taxon>
        <taxon>Camelineae</taxon>
        <taxon>Arabidopsis</taxon>
    </lineage>
</organism>
<sequence>MLFCISTVKLFGFQQRRNVSSLAKRFSLAGKLTLELQTQASLDNNFLPWLERIAGAKITNTLSIGKSTYGRWA</sequence>
<evidence type="ECO:0000313" key="2">
    <source>
        <dbReference type="Proteomes" id="UP000078284"/>
    </source>
</evidence>
<reference evidence="2" key="1">
    <citation type="journal article" date="2016" name="Proc. Natl. Acad. Sci. U.S.A.">
        <title>Chromosome-level assembly of Arabidopsis thaliana Ler reveals the extent of translocation and inversion polymorphisms.</title>
        <authorList>
            <person name="Zapata L."/>
            <person name="Ding J."/>
            <person name="Willing E.M."/>
            <person name="Hartwig B."/>
            <person name="Bezdan D."/>
            <person name="Jiao W.B."/>
            <person name="Patel V."/>
            <person name="Velikkakam James G."/>
            <person name="Koornneef M."/>
            <person name="Ossowski S."/>
            <person name="Schneeberger K."/>
        </authorList>
    </citation>
    <scope>NUCLEOTIDE SEQUENCE [LARGE SCALE GENOMIC DNA]</scope>
    <source>
        <strain evidence="2">cv. Landsberg erecta</strain>
    </source>
</reference>
<dbReference type="ExpressionAtlas" id="A0A178VJM4">
    <property type="expression patterns" value="baseline and differential"/>
</dbReference>
<comment type="caution">
    <text evidence="1">The sequence shown here is derived from an EMBL/GenBank/DDBJ whole genome shotgun (WGS) entry which is preliminary data.</text>
</comment>
<protein>
    <submittedName>
        <fullName evidence="1">Uncharacterized protein</fullName>
    </submittedName>
</protein>
<dbReference type="AlphaFoldDB" id="A0A178VJM4"/>
<dbReference type="Proteomes" id="UP000078284">
    <property type="component" value="Chromosome 3"/>
</dbReference>
<proteinExistence type="predicted"/>
<evidence type="ECO:0000313" key="1">
    <source>
        <dbReference type="EMBL" id="OAP06026.1"/>
    </source>
</evidence>
<accession>A0A178VJM4</accession>